<keyword evidence="5" id="KW-1185">Reference proteome</keyword>
<organism evidence="4 5">
    <name type="scientific">Flavobacterium endophyticum</name>
    <dbReference type="NCBI Taxonomy" id="1540163"/>
    <lineage>
        <taxon>Bacteria</taxon>
        <taxon>Pseudomonadati</taxon>
        <taxon>Bacteroidota</taxon>
        <taxon>Flavobacteriia</taxon>
        <taxon>Flavobacteriales</taxon>
        <taxon>Flavobacteriaceae</taxon>
        <taxon>Flavobacterium</taxon>
    </lineage>
</organism>
<keyword evidence="1 2" id="KW-0732">Signal</keyword>
<reference evidence="4 5" key="1">
    <citation type="submission" date="2018-10" db="EMBL/GenBank/DDBJ databases">
        <title>Genomic Encyclopedia of Archaeal and Bacterial Type Strains, Phase II (KMG-II): from individual species to whole genera.</title>
        <authorList>
            <person name="Goeker M."/>
        </authorList>
    </citation>
    <scope>NUCLEOTIDE SEQUENCE [LARGE SCALE GENOMIC DNA]</scope>
    <source>
        <strain evidence="4 5">DSM 29537</strain>
    </source>
</reference>
<evidence type="ECO:0000313" key="5">
    <source>
        <dbReference type="Proteomes" id="UP000277579"/>
    </source>
</evidence>
<dbReference type="OrthoDB" id="1352409at2"/>
<accession>A0A495MID4</accession>
<feature type="signal peptide" evidence="2">
    <location>
        <begin position="1"/>
        <end position="19"/>
    </location>
</feature>
<dbReference type="NCBIfam" id="TIGR04183">
    <property type="entry name" value="Por_Secre_tail"/>
    <property type="match status" value="1"/>
</dbReference>
<evidence type="ECO:0000313" key="4">
    <source>
        <dbReference type="EMBL" id="RKS25736.1"/>
    </source>
</evidence>
<proteinExistence type="predicted"/>
<feature type="domain" description="Secretion system C-terminal sorting" evidence="3">
    <location>
        <begin position="111"/>
        <end position="181"/>
    </location>
</feature>
<comment type="caution">
    <text evidence="4">The sequence shown here is derived from an EMBL/GenBank/DDBJ whole genome shotgun (WGS) entry which is preliminary data.</text>
</comment>
<protein>
    <submittedName>
        <fullName evidence="4">Putative secreted protein (Por secretion system target)</fullName>
    </submittedName>
</protein>
<dbReference type="AlphaFoldDB" id="A0A495MID4"/>
<evidence type="ECO:0000259" key="3">
    <source>
        <dbReference type="Pfam" id="PF18962"/>
    </source>
</evidence>
<evidence type="ECO:0000256" key="1">
    <source>
        <dbReference type="ARBA" id="ARBA00022729"/>
    </source>
</evidence>
<dbReference type="Proteomes" id="UP000277579">
    <property type="component" value="Unassembled WGS sequence"/>
</dbReference>
<dbReference type="RefSeq" id="WP_121375113.1">
    <property type="nucleotide sequence ID" value="NZ_RBLC01000001.1"/>
</dbReference>
<dbReference type="EMBL" id="RBLC01000001">
    <property type="protein sequence ID" value="RKS25736.1"/>
    <property type="molecule type" value="Genomic_DNA"/>
</dbReference>
<sequence length="183" mass="19513">MRKCILFLTFILGAVQLQAQGCVPDITLTTYETTTPVLHQASNTVVGSSGYGVSPGYDSTLRAGVLVELKDDVYIKSGALFLAHIAPCGKPKARQQGLSDKSAAISALMAYPNPVQSTLNLSVDHAELSKITLATLDGKVIATHEAKNETSLQLELGNYSSGIYLITVETADGQVFRDKIVKN</sequence>
<dbReference type="Pfam" id="PF18962">
    <property type="entry name" value="Por_Secre_tail"/>
    <property type="match status" value="1"/>
</dbReference>
<dbReference type="InterPro" id="IPR026444">
    <property type="entry name" value="Secre_tail"/>
</dbReference>
<evidence type="ECO:0000256" key="2">
    <source>
        <dbReference type="SAM" id="SignalP"/>
    </source>
</evidence>
<gene>
    <name evidence="4" type="ORF">CLV94_0780</name>
</gene>
<name>A0A495MID4_9FLAO</name>
<feature type="chain" id="PRO_5019812162" evidence="2">
    <location>
        <begin position="20"/>
        <end position="183"/>
    </location>
</feature>